<protein>
    <submittedName>
        <fullName evidence="2">Uncharacterized protein</fullName>
    </submittedName>
</protein>
<feature type="transmembrane region" description="Helical" evidence="1">
    <location>
        <begin position="12"/>
        <end position="31"/>
    </location>
</feature>
<feature type="transmembrane region" description="Helical" evidence="1">
    <location>
        <begin position="131"/>
        <end position="154"/>
    </location>
</feature>
<reference evidence="2" key="1">
    <citation type="submission" date="2019-09" db="EMBL/GenBank/DDBJ databases">
        <authorList>
            <person name="Teo W.F.A."/>
            <person name="Duangmal K."/>
        </authorList>
    </citation>
    <scope>NUCLEOTIDE SEQUENCE [LARGE SCALE GENOMIC DNA]</scope>
    <source>
        <strain evidence="2">K81G1</strain>
    </source>
</reference>
<dbReference type="Proteomes" id="UP000319769">
    <property type="component" value="Unassembled WGS sequence"/>
</dbReference>
<organism evidence="2 3">
    <name type="scientific">Amycolatopsis acidicola</name>
    <dbReference type="NCBI Taxonomy" id="2596893"/>
    <lineage>
        <taxon>Bacteria</taxon>
        <taxon>Bacillati</taxon>
        <taxon>Actinomycetota</taxon>
        <taxon>Actinomycetes</taxon>
        <taxon>Pseudonocardiales</taxon>
        <taxon>Pseudonocardiaceae</taxon>
        <taxon>Amycolatopsis</taxon>
    </lineage>
</organism>
<feature type="transmembrane region" description="Helical" evidence="1">
    <location>
        <begin position="161"/>
        <end position="181"/>
    </location>
</feature>
<evidence type="ECO:0000313" key="3">
    <source>
        <dbReference type="Proteomes" id="UP000319769"/>
    </source>
</evidence>
<feature type="transmembrane region" description="Helical" evidence="1">
    <location>
        <begin position="245"/>
        <end position="266"/>
    </location>
</feature>
<keyword evidence="1" id="KW-1133">Transmembrane helix</keyword>
<accession>A0A5N0UV61</accession>
<keyword evidence="1" id="KW-0812">Transmembrane</keyword>
<name>A0A5N0UV61_9PSEU</name>
<comment type="caution">
    <text evidence="2">The sequence shown here is derived from an EMBL/GenBank/DDBJ whole genome shotgun (WGS) entry which is preliminary data.</text>
</comment>
<feature type="transmembrane region" description="Helical" evidence="1">
    <location>
        <begin position="219"/>
        <end position="238"/>
    </location>
</feature>
<feature type="transmembrane region" description="Helical" evidence="1">
    <location>
        <begin position="96"/>
        <end position="119"/>
    </location>
</feature>
<dbReference type="EMBL" id="VMNW02000050">
    <property type="protein sequence ID" value="KAA9156311.1"/>
    <property type="molecule type" value="Genomic_DNA"/>
</dbReference>
<keyword evidence="3" id="KW-1185">Reference proteome</keyword>
<proteinExistence type="predicted"/>
<dbReference type="OrthoDB" id="3416461at2"/>
<dbReference type="RefSeq" id="WP_144748758.1">
    <property type="nucleotide sequence ID" value="NZ_VMNW02000050.1"/>
</dbReference>
<evidence type="ECO:0000256" key="1">
    <source>
        <dbReference type="SAM" id="Phobius"/>
    </source>
</evidence>
<keyword evidence="1" id="KW-0472">Membrane</keyword>
<evidence type="ECO:0000313" key="2">
    <source>
        <dbReference type="EMBL" id="KAA9156311.1"/>
    </source>
</evidence>
<sequence length="457" mass="47566">MRALRIEARRSVAPWAGLLFALLALGFLFLMSGPWWKAPADWTTQLTTTALWVRFLLVFLWPVVVGAGAIQGMRDTRSGMHELLATTPRPHWHRGAVLAAALGALTVLGFLLVFVVGAIEVLANGGFVSAGFVPVVAVGALVVIAGAWLGLAVGRLLPHPLTAPALAVVSLVLTVLLWSALDPETFTSSVLGSVRAGLLGPAIQQPHGSLVTTATSVDAGQAVWFAGLAVTCFFLLAAKTVRARLLGLLPAAVAVAIALAVFPATAEETMVPDSSAAAQVCDGPVCVSKMHEAVLPTLATAGREALEQLGNLPGAPTRVAELTDAVANNQVPPRDPAVVYVDFQSTPALLYVSADQLRTFLLAGAGTPSCLPRSWGDAGDIAARTVSASWFGGELKPLPAGTGMGPQANGPVEQAWAAFRTLPRAEQESRIVALRQFYLTCPENGNALDVLVPGMAP</sequence>
<feature type="transmembrane region" description="Helical" evidence="1">
    <location>
        <begin position="51"/>
        <end position="70"/>
    </location>
</feature>
<gene>
    <name evidence="2" type="ORF">FPZ12_027720</name>
</gene>
<dbReference type="AlphaFoldDB" id="A0A5N0UV61"/>